<dbReference type="InterPro" id="IPR001623">
    <property type="entry name" value="DnaJ_domain"/>
</dbReference>
<dbReference type="GO" id="GO:0051082">
    <property type="term" value="F:unfolded protein binding"/>
    <property type="evidence" value="ECO:0007669"/>
    <property type="project" value="UniProtKB-UniRule"/>
</dbReference>
<feature type="binding site" evidence="9">
    <location>
        <position position="210"/>
    </location>
    <ligand>
        <name>Zn(2+)</name>
        <dbReference type="ChEBI" id="CHEBI:29105"/>
        <label>1</label>
    </ligand>
</feature>
<gene>
    <name evidence="9" type="primary">dnaJ</name>
    <name evidence="13" type="ORF">PRV_01470</name>
</gene>
<feature type="binding site" evidence="9">
    <location>
        <position position="170"/>
    </location>
    <ligand>
        <name>Zn(2+)</name>
        <dbReference type="ChEBI" id="CHEBI:29105"/>
        <label>2</label>
    </ligand>
</feature>
<keyword evidence="14" id="KW-1185">Reference proteome</keyword>
<dbReference type="CDD" id="cd10719">
    <property type="entry name" value="DnaJ_zf"/>
    <property type="match status" value="1"/>
</dbReference>
<keyword evidence="5 9" id="KW-0863">Zinc-finger</keyword>
<feature type="binding site" evidence="9">
    <location>
        <position position="148"/>
    </location>
    <ligand>
        <name>Zn(2+)</name>
        <dbReference type="ChEBI" id="CHEBI:29105"/>
        <label>1</label>
    </ligand>
</feature>
<feature type="binding site" evidence="9">
    <location>
        <position position="167"/>
    </location>
    <ligand>
        <name>Zn(2+)</name>
        <dbReference type="ChEBI" id="CHEBI:29105"/>
        <label>2</label>
    </ligand>
</feature>
<evidence type="ECO:0000256" key="2">
    <source>
        <dbReference type="ARBA" id="ARBA00022705"/>
    </source>
</evidence>
<evidence type="ECO:0000256" key="7">
    <source>
        <dbReference type="ARBA" id="ARBA00023016"/>
    </source>
</evidence>
<dbReference type="PANTHER" id="PTHR43096:SF48">
    <property type="entry name" value="CHAPERONE PROTEIN DNAJ"/>
    <property type="match status" value="1"/>
</dbReference>
<dbReference type="GO" id="GO:0005524">
    <property type="term" value="F:ATP binding"/>
    <property type="evidence" value="ECO:0007669"/>
    <property type="project" value="InterPro"/>
</dbReference>
<keyword evidence="6 9" id="KW-0862">Zinc</keyword>
<evidence type="ECO:0000259" key="11">
    <source>
        <dbReference type="PROSITE" id="PS50076"/>
    </source>
</evidence>
<dbReference type="EMBL" id="CP006771">
    <property type="protein sequence ID" value="AGX89053.1"/>
    <property type="molecule type" value="Genomic_DNA"/>
</dbReference>
<proteinExistence type="inferred from homology"/>
<dbReference type="SUPFAM" id="SSF46565">
    <property type="entry name" value="Chaperone J-domain"/>
    <property type="match status" value="1"/>
</dbReference>
<dbReference type="InterPro" id="IPR018253">
    <property type="entry name" value="DnaJ_domain_CS"/>
</dbReference>
<comment type="subcellular location">
    <subcellularLocation>
        <location evidence="9">Cytoplasm</location>
    </subcellularLocation>
</comment>
<dbReference type="Gene3D" id="1.10.287.110">
    <property type="entry name" value="DnaJ domain"/>
    <property type="match status" value="1"/>
</dbReference>
<dbReference type="OrthoDB" id="9779889at2"/>
<dbReference type="SMART" id="SM00271">
    <property type="entry name" value="DnaJ"/>
    <property type="match status" value="1"/>
</dbReference>
<evidence type="ECO:0000256" key="5">
    <source>
        <dbReference type="ARBA" id="ARBA00022771"/>
    </source>
</evidence>
<dbReference type="PANTHER" id="PTHR43096">
    <property type="entry name" value="DNAJ HOMOLOG 1, MITOCHONDRIAL-RELATED"/>
    <property type="match status" value="1"/>
</dbReference>
<keyword evidence="4 9" id="KW-0677">Repeat</keyword>
<evidence type="ECO:0000256" key="9">
    <source>
        <dbReference type="HAMAP-Rule" id="MF_01152"/>
    </source>
</evidence>
<dbReference type="GO" id="GO:0008270">
    <property type="term" value="F:zinc ion binding"/>
    <property type="evidence" value="ECO:0007669"/>
    <property type="project" value="UniProtKB-UniRule"/>
</dbReference>
<feature type="zinc finger region" description="CR-type" evidence="10">
    <location>
        <begin position="135"/>
        <end position="219"/>
    </location>
</feature>
<comment type="function">
    <text evidence="9">Participates actively in the response to hyperosmotic and heat shock by preventing the aggregation of stress-denatured proteins and by disaggregating proteins, also in an autonomous, DnaK-independent fashion. Unfolded proteins bind initially to DnaJ; upon interaction with the DnaJ-bound protein, DnaK hydrolyzes its bound ATP, resulting in the formation of a stable complex. GrpE releases ADP from DnaK; ATP binding to DnaK triggers the release of the substrate protein, thus completing the reaction cycle. Several rounds of ATP-dependent interactions between DnaJ, DnaK and GrpE are required for fully efficient folding. Also involved, together with DnaK and GrpE, in the DNA replication of plasmids through activation of initiation proteins.</text>
</comment>
<dbReference type="Gene3D" id="2.60.260.20">
    <property type="entry name" value="Urease metallochaperone UreE, N-terminal domain"/>
    <property type="match status" value="2"/>
</dbReference>
<evidence type="ECO:0000256" key="10">
    <source>
        <dbReference type="PROSITE-ProRule" id="PRU00546"/>
    </source>
</evidence>
<keyword evidence="1 9" id="KW-0963">Cytoplasm</keyword>
<dbReference type="InterPro" id="IPR008971">
    <property type="entry name" value="HSP40/DnaJ_pept-bd"/>
</dbReference>
<dbReference type="SUPFAM" id="SSF57938">
    <property type="entry name" value="DnaJ/Hsp40 cysteine-rich domain"/>
    <property type="match status" value="1"/>
</dbReference>
<evidence type="ECO:0000256" key="1">
    <source>
        <dbReference type="ARBA" id="ARBA00022490"/>
    </source>
</evidence>
<dbReference type="PATRIC" id="fig|1403316.3.peg.263"/>
<dbReference type="GO" id="GO:0009408">
    <property type="term" value="P:response to heat"/>
    <property type="evidence" value="ECO:0007669"/>
    <property type="project" value="InterPro"/>
</dbReference>
<feature type="binding site" evidence="9">
    <location>
        <position position="151"/>
    </location>
    <ligand>
        <name>Zn(2+)</name>
        <dbReference type="ChEBI" id="CHEBI:29105"/>
        <label>1</label>
    </ligand>
</feature>
<evidence type="ECO:0000259" key="12">
    <source>
        <dbReference type="PROSITE" id="PS51188"/>
    </source>
</evidence>
<dbReference type="GO" id="GO:0042026">
    <property type="term" value="P:protein refolding"/>
    <property type="evidence" value="ECO:0007669"/>
    <property type="project" value="TreeGrafter"/>
</dbReference>
<evidence type="ECO:0000313" key="14">
    <source>
        <dbReference type="Proteomes" id="UP000017119"/>
    </source>
</evidence>
<dbReference type="PROSITE" id="PS00636">
    <property type="entry name" value="DNAJ_1"/>
    <property type="match status" value="1"/>
</dbReference>
<dbReference type="CDD" id="cd10747">
    <property type="entry name" value="DnaJ_C"/>
    <property type="match status" value="1"/>
</dbReference>
<dbReference type="Proteomes" id="UP000017119">
    <property type="component" value="Chromosome"/>
</dbReference>
<comment type="subunit">
    <text evidence="9">Homodimer.</text>
</comment>
<dbReference type="KEGG" id="mpv:PRV_01470"/>
<keyword evidence="3 9" id="KW-0479">Metal-binding</keyword>
<dbReference type="Pfam" id="PF01556">
    <property type="entry name" value="DnaJ_C"/>
    <property type="match status" value="1"/>
</dbReference>
<feature type="binding site" evidence="9">
    <location>
        <position position="207"/>
    </location>
    <ligand>
        <name>Zn(2+)</name>
        <dbReference type="ChEBI" id="CHEBI:29105"/>
        <label>1</label>
    </ligand>
</feature>
<accession>U5NFN6</accession>
<dbReference type="PROSITE" id="PS51188">
    <property type="entry name" value="ZF_CR"/>
    <property type="match status" value="1"/>
</dbReference>
<dbReference type="SUPFAM" id="SSF49493">
    <property type="entry name" value="HSP40/DnaJ peptide-binding domain"/>
    <property type="match status" value="2"/>
</dbReference>
<dbReference type="Pfam" id="PF00684">
    <property type="entry name" value="DnaJ_CXXCXGXG"/>
    <property type="match status" value="1"/>
</dbReference>
<keyword evidence="2 9" id="KW-0235">DNA replication</keyword>
<evidence type="ECO:0000256" key="4">
    <source>
        <dbReference type="ARBA" id="ARBA00022737"/>
    </source>
</evidence>
<keyword evidence="7 9" id="KW-0346">Stress response</keyword>
<evidence type="ECO:0000313" key="13">
    <source>
        <dbReference type="EMBL" id="AGX89053.1"/>
    </source>
</evidence>
<dbReference type="InterPro" id="IPR001305">
    <property type="entry name" value="HSP_DnaJ_Cys-rich_dom"/>
</dbReference>
<dbReference type="GO" id="GO:0031072">
    <property type="term" value="F:heat shock protein binding"/>
    <property type="evidence" value="ECO:0007669"/>
    <property type="project" value="InterPro"/>
</dbReference>
<dbReference type="InterPro" id="IPR012724">
    <property type="entry name" value="DnaJ"/>
</dbReference>
<dbReference type="HOGENOM" id="CLU_017633_0_7_14"/>
<protein>
    <recommendedName>
        <fullName evidence="9">Chaperone protein DnaJ</fullName>
    </recommendedName>
</protein>
<dbReference type="PRINTS" id="PR00625">
    <property type="entry name" value="JDOMAIN"/>
</dbReference>
<evidence type="ECO:0000256" key="3">
    <source>
        <dbReference type="ARBA" id="ARBA00022723"/>
    </source>
</evidence>
<dbReference type="Gene3D" id="2.10.230.10">
    <property type="entry name" value="Heat shock protein DnaJ, cysteine-rich domain"/>
    <property type="match status" value="1"/>
</dbReference>
<comment type="domain">
    <text evidence="9">The J domain is necessary and sufficient to stimulate DnaK ATPase activity. Zinc center 1 plays an important role in the autonomous, DnaK-independent chaperone activity of DnaJ. Zinc center 2 is essential for interaction with DnaK and for DnaJ activity.</text>
</comment>
<evidence type="ECO:0000256" key="8">
    <source>
        <dbReference type="ARBA" id="ARBA00023186"/>
    </source>
</evidence>
<sequence>MSSDYYSVLGVDRNASIDEIKKAYRKLAKEYHPDINKSAGAEQKFKEINEAYEVLGDPQKKSNYDRFGASSFDGTGGFENGSNPFDIFNSFFSRQGDEEDFFTTFRSATETNKKSKESRTTEKYITISFLQSIVGCEYDINFKSNQVCKECKGNKAFKGDKSFISNCTACKGHGFEVLRAKGLFGLIEQRVTCRYCGGTGEKITKSCATCKKQGYISEMKKITISIGSGIKDGDVLVYEDKDSYDNQKIYINVRVGPSKIFTREGNNLYTKVFINPLLFITGGYINVPTPFGLKSIKLPANSKSSELLKIKGMGIPLNKKISGNLYVKIEVSPTKLGHIDLEKIKSIELTEPKESEEWNKNFKKEYGELTPSSS</sequence>
<dbReference type="STRING" id="1403316.PRV_01470"/>
<dbReference type="InterPro" id="IPR002939">
    <property type="entry name" value="DnaJ_C"/>
</dbReference>
<feature type="domain" description="J" evidence="11">
    <location>
        <begin position="4"/>
        <end position="68"/>
    </location>
</feature>
<dbReference type="RefSeq" id="WP_022769599.1">
    <property type="nucleotide sequence ID" value="NC_022575.1"/>
</dbReference>
<comment type="cofactor">
    <cofactor evidence="9">
        <name>Zn(2+)</name>
        <dbReference type="ChEBI" id="CHEBI:29105"/>
    </cofactor>
    <text evidence="9">Binds 2 Zn(2+) ions per monomer.</text>
</comment>
<evidence type="ECO:0000256" key="6">
    <source>
        <dbReference type="ARBA" id="ARBA00022833"/>
    </source>
</evidence>
<dbReference type="GO" id="GO:0006260">
    <property type="term" value="P:DNA replication"/>
    <property type="evidence" value="ECO:0007669"/>
    <property type="project" value="UniProtKB-KW"/>
</dbReference>
<dbReference type="AlphaFoldDB" id="U5NFN6"/>
<organism evidence="13 14">
    <name type="scientific">Mycoplasma parvum str. Indiana</name>
    <dbReference type="NCBI Taxonomy" id="1403316"/>
    <lineage>
        <taxon>Bacteria</taxon>
        <taxon>Bacillati</taxon>
        <taxon>Mycoplasmatota</taxon>
        <taxon>Mollicutes</taxon>
        <taxon>Mycoplasmataceae</taxon>
        <taxon>Mycoplasma</taxon>
    </lineage>
</organism>
<feature type="binding site" evidence="9">
    <location>
        <position position="196"/>
    </location>
    <ligand>
        <name>Zn(2+)</name>
        <dbReference type="ChEBI" id="CHEBI:29105"/>
        <label>2</label>
    </ligand>
</feature>
<dbReference type="CDD" id="cd06257">
    <property type="entry name" value="DnaJ"/>
    <property type="match status" value="1"/>
</dbReference>
<dbReference type="InterPro" id="IPR036410">
    <property type="entry name" value="HSP_DnaJ_Cys-rich_dom_sf"/>
</dbReference>
<keyword evidence="8 9" id="KW-0143">Chaperone</keyword>
<feature type="binding site" evidence="9">
    <location>
        <position position="193"/>
    </location>
    <ligand>
        <name>Zn(2+)</name>
        <dbReference type="ChEBI" id="CHEBI:29105"/>
        <label>2</label>
    </ligand>
</feature>
<reference evidence="13 14" key="1">
    <citation type="journal article" date="2013" name="Genome Announc.">
        <title>Genome Sequence of Mycoplasma parvum (Formerly Eperythrozoon parvum), a Diminutive Hemoplasma of the Pig.</title>
        <authorList>
            <person name="do Nascimento N.C."/>
            <person name="Dos Santos A.P."/>
            <person name="Chu Y."/>
            <person name="Guimaraes A.M."/>
            <person name="Pagliaro A."/>
            <person name="Messick J.B."/>
        </authorList>
    </citation>
    <scope>NUCLEOTIDE SEQUENCE [LARGE SCALE GENOMIC DNA]</scope>
    <source>
        <strain evidence="13 14">Indiana</strain>
    </source>
</reference>
<comment type="caution">
    <text evidence="9">Lacks conserved residue(s) required for the propagation of feature annotation.</text>
</comment>
<dbReference type="HAMAP" id="MF_01152">
    <property type="entry name" value="DnaJ"/>
    <property type="match status" value="1"/>
</dbReference>
<dbReference type="GO" id="GO:0005737">
    <property type="term" value="C:cytoplasm"/>
    <property type="evidence" value="ECO:0007669"/>
    <property type="project" value="UniProtKB-SubCell"/>
</dbReference>
<feature type="domain" description="CR-type" evidence="12">
    <location>
        <begin position="135"/>
        <end position="219"/>
    </location>
</feature>
<dbReference type="PROSITE" id="PS50076">
    <property type="entry name" value="DNAJ_2"/>
    <property type="match status" value="1"/>
</dbReference>
<comment type="similarity">
    <text evidence="9">Belongs to the DnaJ family.</text>
</comment>
<dbReference type="InterPro" id="IPR036869">
    <property type="entry name" value="J_dom_sf"/>
</dbReference>
<dbReference type="Pfam" id="PF00226">
    <property type="entry name" value="DnaJ"/>
    <property type="match status" value="1"/>
</dbReference>
<name>U5NFN6_9MOLU</name>